<gene>
    <name evidence="8" type="ORF">C3L33_07866</name>
</gene>
<feature type="transmembrane region" description="Helical" evidence="5">
    <location>
        <begin position="55"/>
        <end position="73"/>
    </location>
</feature>
<dbReference type="Gene3D" id="1.20.120.1240">
    <property type="entry name" value="Dynamin, middle domain"/>
    <property type="match status" value="1"/>
</dbReference>
<dbReference type="InterPro" id="IPR003130">
    <property type="entry name" value="GED"/>
</dbReference>
<evidence type="ECO:0000259" key="7">
    <source>
        <dbReference type="PROSITE" id="PS51718"/>
    </source>
</evidence>
<keyword evidence="5" id="KW-0472">Membrane</keyword>
<dbReference type="Proteomes" id="UP000428333">
    <property type="component" value="Linkage Group LG05"/>
</dbReference>
<keyword evidence="1 4" id="KW-0547">Nucleotide-binding</keyword>
<dbReference type="SMART" id="SM00302">
    <property type="entry name" value="GED"/>
    <property type="match status" value="1"/>
</dbReference>
<evidence type="ECO:0000313" key="8">
    <source>
        <dbReference type="EMBL" id="KAE9460244.1"/>
    </source>
</evidence>
<dbReference type="GO" id="GO:0005525">
    <property type="term" value="F:GTP binding"/>
    <property type="evidence" value="ECO:0007669"/>
    <property type="project" value="UniProtKB-KW"/>
</dbReference>
<comment type="caution">
    <text evidence="8">The sequence shown here is derived from an EMBL/GenBank/DDBJ whole genome shotgun (WGS) entry which is preliminary data.</text>
</comment>
<dbReference type="GO" id="GO:0005737">
    <property type="term" value="C:cytoplasm"/>
    <property type="evidence" value="ECO:0007669"/>
    <property type="project" value="TreeGrafter"/>
</dbReference>
<keyword evidence="3" id="KW-0505">Motor protein</keyword>
<evidence type="ECO:0000313" key="9">
    <source>
        <dbReference type="Proteomes" id="UP000428333"/>
    </source>
</evidence>
<dbReference type="Pfam" id="PF02212">
    <property type="entry name" value="GED"/>
    <property type="match status" value="1"/>
</dbReference>
<dbReference type="InterPro" id="IPR030381">
    <property type="entry name" value="G_DYNAMIN_dom"/>
</dbReference>
<dbReference type="CDD" id="cd08771">
    <property type="entry name" value="DLP_1"/>
    <property type="match status" value="1"/>
</dbReference>
<dbReference type="InterPro" id="IPR045063">
    <property type="entry name" value="Dynamin_N"/>
</dbReference>
<accession>A0A6A4LVU8</accession>
<dbReference type="InterPro" id="IPR001401">
    <property type="entry name" value="Dynamin_GTPase"/>
</dbReference>
<dbReference type="PROSITE" id="PS51718">
    <property type="entry name" value="G_DYNAMIN_2"/>
    <property type="match status" value="1"/>
</dbReference>
<feature type="domain" description="Dynamin-type G" evidence="7">
    <location>
        <begin position="74"/>
        <end position="245"/>
    </location>
</feature>
<dbReference type="GO" id="GO:0003924">
    <property type="term" value="F:GTPase activity"/>
    <property type="evidence" value="ECO:0007669"/>
    <property type="project" value="InterPro"/>
</dbReference>
<dbReference type="Gene3D" id="3.40.50.300">
    <property type="entry name" value="P-loop containing nucleotide triphosphate hydrolases"/>
    <property type="match status" value="1"/>
</dbReference>
<dbReference type="InterPro" id="IPR019762">
    <property type="entry name" value="Dynamin_GTPase_CS"/>
</dbReference>
<keyword evidence="2 4" id="KW-0342">GTP-binding</keyword>
<organism evidence="8 9">
    <name type="scientific">Rhododendron williamsianum</name>
    <dbReference type="NCBI Taxonomy" id="262921"/>
    <lineage>
        <taxon>Eukaryota</taxon>
        <taxon>Viridiplantae</taxon>
        <taxon>Streptophyta</taxon>
        <taxon>Embryophyta</taxon>
        <taxon>Tracheophyta</taxon>
        <taxon>Spermatophyta</taxon>
        <taxon>Magnoliopsida</taxon>
        <taxon>eudicotyledons</taxon>
        <taxon>Gunneridae</taxon>
        <taxon>Pentapetalae</taxon>
        <taxon>asterids</taxon>
        <taxon>Ericales</taxon>
        <taxon>Ericaceae</taxon>
        <taxon>Ericoideae</taxon>
        <taxon>Rhodoreae</taxon>
        <taxon>Rhododendron</taxon>
    </lineage>
</organism>
<reference evidence="8 9" key="1">
    <citation type="journal article" date="2019" name="Genome Biol. Evol.">
        <title>The Rhododendron genome and chromosomal organization provide insight into shared whole-genome duplications across the heath family (Ericaceae).</title>
        <authorList>
            <person name="Soza V.L."/>
            <person name="Lindsley D."/>
            <person name="Waalkes A."/>
            <person name="Ramage E."/>
            <person name="Patwardhan R.P."/>
            <person name="Burton J.N."/>
            <person name="Adey A."/>
            <person name="Kumar A."/>
            <person name="Qiu R."/>
            <person name="Shendure J."/>
            <person name="Hall B."/>
        </authorList>
    </citation>
    <scope>NUCLEOTIDE SEQUENCE [LARGE SCALE GENOMIC DNA]</scope>
    <source>
        <strain evidence="8">RSF 1966-606</strain>
    </source>
</reference>
<keyword evidence="5" id="KW-0812">Transmembrane</keyword>
<evidence type="ECO:0000256" key="1">
    <source>
        <dbReference type="ARBA" id="ARBA00022741"/>
    </source>
</evidence>
<dbReference type="SMART" id="SM00053">
    <property type="entry name" value="DYNc"/>
    <property type="match status" value="1"/>
</dbReference>
<dbReference type="InterPro" id="IPR022812">
    <property type="entry name" value="Dynamin"/>
</dbReference>
<dbReference type="GO" id="GO:0008017">
    <property type="term" value="F:microtubule binding"/>
    <property type="evidence" value="ECO:0007669"/>
    <property type="project" value="TreeGrafter"/>
</dbReference>
<keyword evidence="9" id="KW-1185">Reference proteome</keyword>
<dbReference type="OrthoDB" id="5061070at2759"/>
<evidence type="ECO:0000256" key="3">
    <source>
        <dbReference type="ARBA" id="ARBA00023175"/>
    </source>
</evidence>
<evidence type="ECO:0000259" key="6">
    <source>
        <dbReference type="PROSITE" id="PS51388"/>
    </source>
</evidence>
<evidence type="ECO:0000256" key="2">
    <source>
        <dbReference type="ARBA" id="ARBA00023134"/>
    </source>
</evidence>
<dbReference type="PANTHER" id="PTHR11566">
    <property type="entry name" value="DYNAMIN"/>
    <property type="match status" value="1"/>
</dbReference>
<comment type="similarity">
    <text evidence="4">Belongs to the TRAFAC class dynamin-like GTPase superfamily. Dynamin/Fzo/YdjA family.</text>
</comment>
<dbReference type="InterPro" id="IPR000375">
    <property type="entry name" value="Dynamin_stalk"/>
</dbReference>
<evidence type="ECO:0008006" key="10">
    <source>
        <dbReference type="Google" id="ProtNLM"/>
    </source>
</evidence>
<feature type="non-terminal residue" evidence="8">
    <location>
        <position position="1"/>
    </location>
</feature>
<protein>
    <recommendedName>
        <fullName evidence="10">GED domain-containing protein</fullName>
    </recommendedName>
</protein>
<dbReference type="Pfam" id="PF01031">
    <property type="entry name" value="Dynamin_M"/>
    <property type="match status" value="1"/>
</dbReference>
<dbReference type="SUPFAM" id="SSF52540">
    <property type="entry name" value="P-loop containing nucleoside triphosphate hydrolases"/>
    <property type="match status" value="1"/>
</dbReference>
<dbReference type="PANTHER" id="PTHR11566:SF159">
    <property type="entry name" value="PHRAGMOPLASTIN DRP1A"/>
    <property type="match status" value="1"/>
</dbReference>
<dbReference type="PROSITE" id="PS51388">
    <property type="entry name" value="GED"/>
    <property type="match status" value="1"/>
</dbReference>
<dbReference type="InterPro" id="IPR027417">
    <property type="entry name" value="P-loop_NTPase"/>
</dbReference>
<dbReference type="PROSITE" id="PS00410">
    <property type="entry name" value="G_DYNAMIN_1"/>
    <property type="match status" value="1"/>
</dbReference>
<name>A0A6A4LVU8_9ERIC</name>
<evidence type="ECO:0000256" key="5">
    <source>
        <dbReference type="SAM" id="Phobius"/>
    </source>
</evidence>
<sequence length="688" mass="78604">DRRQQLLKTVVSDNGESDISGKQTTESVHSFRRSRRRERFAHSLGRSSFHRRRRWPDMLVLACIFGIWIVHFVRVDALNQMTSYIGSSGKSSVLESIVGKDFLPRGSGIVTRRPLVLQLHRIDEGREYAEFMHVPRKRFTDFAAVRKEIADETDRETGRSKQISSVPIYLSIYSPEVVNLTLIDLPGLTKVAVEGQSDSIVQDIENMVRAYIEKPNCLILAISPANQDLATSDAIKISREVDPKGMISHMMQFRAILWTRSCFFSGLLVASIFETAYSLEIENFYSLEFRDRTFGVLTKIDLMDKGTDAVEILEGRSFKLQFPWVGVVNRSQADINKNTDMIAARRREREYFANTPEYKHLAHRMGSEHLGKMLSKHLEQVIKSRIPGLQSLISKTIIELETELSRLGKPVATDAGGKLYMSMEICRAFDGIFKEHLDGIRPGGDKIYNVFDNQLPAALKRLQFDKQLSMENVRKLITEADGYQPHLIAPEQGYRRLIESSLITIKGPAEAAVDASHEMQRKMELKQYPTLRVEVTNAACESLDRMKEESRRATLQLVEMEYSYLTVDFFRKLPQDVDKGGNPTHSIFDRYNESYLRRVGTTVLSYVHMVCGSLRNSIPKSIVYCQVREAKRSLLDHFFTDLGKKEVKQLGSLLDEDPAIMQRRVNLAKRLELYRSAQSEVDAVAWSK</sequence>
<dbReference type="PRINTS" id="PR00195">
    <property type="entry name" value="DYNAMIN"/>
</dbReference>
<dbReference type="InterPro" id="IPR020850">
    <property type="entry name" value="GED_dom"/>
</dbReference>
<dbReference type="Pfam" id="PF00350">
    <property type="entry name" value="Dynamin_N"/>
    <property type="match status" value="1"/>
</dbReference>
<keyword evidence="5" id="KW-1133">Transmembrane helix</keyword>
<dbReference type="EMBL" id="QEFC01001140">
    <property type="protein sequence ID" value="KAE9460244.1"/>
    <property type="molecule type" value="Genomic_DNA"/>
</dbReference>
<feature type="domain" description="GED" evidence="6">
    <location>
        <begin position="596"/>
        <end position="688"/>
    </location>
</feature>
<proteinExistence type="inferred from homology"/>
<dbReference type="GO" id="GO:0016020">
    <property type="term" value="C:membrane"/>
    <property type="evidence" value="ECO:0007669"/>
    <property type="project" value="TreeGrafter"/>
</dbReference>
<dbReference type="AlphaFoldDB" id="A0A6A4LVU8"/>
<evidence type="ECO:0000256" key="4">
    <source>
        <dbReference type="RuleBase" id="RU003932"/>
    </source>
</evidence>
<dbReference type="GO" id="GO:0005874">
    <property type="term" value="C:microtubule"/>
    <property type="evidence" value="ECO:0007669"/>
    <property type="project" value="TreeGrafter"/>
</dbReference>